<evidence type="ECO:0000313" key="2">
    <source>
        <dbReference type="Proteomes" id="UP001183414"/>
    </source>
</evidence>
<gene>
    <name evidence="1" type="ORF">RM572_11365</name>
</gene>
<proteinExistence type="predicted"/>
<comment type="caution">
    <text evidence="1">The sequence shown here is derived from an EMBL/GenBank/DDBJ whole genome shotgun (WGS) entry which is preliminary data.</text>
</comment>
<dbReference type="RefSeq" id="WP_027765814.1">
    <property type="nucleotide sequence ID" value="NZ_JAVREQ010000008.1"/>
</dbReference>
<accession>A0ABU2NQW3</accession>
<name>A0ABU2NQW3_9ACTN</name>
<sequence length="59" mass="6179">MSTSSTPTPSGSTAAADANTAIREFVAGRRVWTPADLAELARLRRAWMSATQGSVTRAA</sequence>
<protein>
    <submittedName>
        <fullName evidence="1">Uncharacterized protein</fullName>
    </submittedName>
</protein>
<dbReference type="Proteomes" id="UP001183414">
    <property type="component" value="Unassembled WGS sequence"/>
</dbReference>
<keyword evidence="2" id="KW-1185">Reference proteome</keyword>
<dbReference type="EMBL" id="JAVREQ010000008">
    <property type="protein sequence ID" value="MDT0379366.1"/>
    <property type="molecule type" value="Genomic_DNA"/>
</dbReference>
<evidence type="ECO:0000313" key="1">
    <source>
        <dbReference type="EMBL" id="MDT0379366.1"/>
    </source>
</evidence>
<organism evidence="1 2">
    <name type="scientific">Streptomyces hazeniae</name>
    <dbReference type="NCBI Taxonomy" id="3075538"/>
    <lineage>
        <taxon>Bacteria</taxon>
        <taxon>Bacillati</taxon>
        <taxon>Actinomycetota</taxon>
        <taxon>Actinomycetes</taxon>
        <taxon>Kitasatosporales</taxon>
        <taxon>Streptomycetaceae</taxon>
        <taxon>Streptomyces</taxon>
    </lineage>
</organism>
<reference evidence="2" key="1">
    <citation type="submission" date="2023-07" db="EMBL/GenBank/DDBJ databases">
        <title>30 novel species of actinomycetes from the DSMZ collection.</title>
        <authorList>
            <person name="Nouioui I."/>
        </authorList>
    </citation>
    <scope>NUCLEOTIDE SEQUENCE [LARGE SCALE GENOMIC DNA]</scope>
    <source>
        <strain evidence="2">DSM 42041</strain>
    </source>
</reference>